<comment type="catalytic activity">
    <reaction evidence="8">
        <text>diphosphate + H2O = 2 phosphate + H(+)</text>
        <dbReference type="Rhea" id="RHEA:24576"/>
        <dbReference type="ChEBI" id="CHEBI:15377"/>
        <dbReference type="ChEBI" id="CHEBI:15378"/>
        <dbReference type="ChEBI" id="CHEBI:33019"/>
        <dbReference type="ChEBI" id="CHEBI:43474"/>
        <dbReference type="EC" id="3.6.1.1"/>
    </reaction>
</comment>
<reference evidence="11" key="1">
    <citation type="submission" date="2020-10" db="EMBL/GenBank/DDBJ databases">
        <authorList>
            <person name="Gilroy R."/>
        </authorList>
    </citation>
    <scope>NUCLEOTIDE SEQUENCE</scope>
    <source>
        <strain evidence="11">7293</strain>
    </source>
</reference>
<feature type="domain" description="CBS" evidence="10">
    <location>
        <begin position="72"/>
        <end position="128"/>
    </location>
</feature>
<dbReference type="SMART" id="SM01131">
    <property type="entry name" value="DHHA2"/>
    <property type="match status" value="1"/>
</dbReference>
<accession>A0A9D9DZI7</accession>
<evidence type="ECO:0000256" key="4">
    <source>
        <dbReference type="ARBA" id="ARBA00022723"/>
    </source>
</evidence>
<dbReference type="InterPro" id="IPR028979">
    <property type="entry name" value="Ser_kin/Pase_Hpr-like_N_sf"/>
</dbReference>
<protein>
    <recommendedName>
        <fullName evidence="3">inorganic diphosphatase</fullName>
        <ecNumber evidence="3">3.6.1.1</ecNumber>
    </recommendedName>
    <alternativeName>
        <fullName evidence="7">Pyrophosphate phospho-hydrolase</fullName>
    </alternativeName>
</protein>
<dbReference type="InterPro" id="IPR000644">
    <property type="entry name" value="CBS_dom"/>
</dbReference>
<evidence type="ECO:0000256" key="5">
    <source>
        <dbReference type="ARBA" id="ARBA00022801"/>
    </source>
</evidence>
<dbReference type="Proteomes" id="UP000823615">
    <property type="component" value="Unassembled WGS sequence"/>
</dbReference>
<dbReference type="NCBIfam" id="NF011443">
    <property type="entry name" value="PRK14869.1-5"/>
    <property type="match status" value="1"/>
</dbReference>
<dbReference type="Pfam" id="PF01368">
    <property type="entry name" value="DHH"/>
    <property type="match status" value="1"/>
</dbReference>
<dbReference type="EC" id="3.6.1.1" evidence="3"/>
<dbReference type="AlphaFoldDB" id="A0A9D9DZI7"/>
<dbReference type="InterPro" id="IPR001667">
    <property type="entry name" value="DDH_dom"/>
</dbReference>
<comment type="cofactor">
    <cofactor evidence="1">
        <name>Mn(2+)</name>
        <dbReference type="ChEBI" id="CHEBI:29035"/>
    </cofactor>
</comment>
<keyword evidence="5 11" id="KW-0378">Hydrolase</keyword>
<comment type="caution">
    <text evidence="11">The sequence shown here is derived from an EMBL/GenBank/DDBJ whole genome shotgun (WGS) entry which is preliminary data.</text>
</comment>
<dbReference type="GO" id="GO:0046872">
    <property type="term" value="F:metal ion binding"/>
    <property type="evidence" value="ECO:0007669"/>
    <property type="project" value="UniProtKB-KW"/>
</dbReference>
<proteinExistence type="predicted"/>
<keyword evidence="4" id="KW-0479">Metal-binding</keyword>
<dbReference type="SUPFAM" id="SSF54631">
    <property type="entry name" value="CBS-domain pair"/>
    <property type="match status" value="2"/>
</dbReference>
<reference evidence="11" key="2">
    <citation type="journal article" date="2021" name="PeerJ">
        <title>Extensive microbial diversity within the chicken gut microbiome revealed by metagenomics and culture.</title>
        <authorList>
            <person name="Gilroy R."/>
            <person name="Ravi A."/>
            <person name="Getino M."/>
            <person name="Pursley I."/>
            <person name="Horton D.L."/>
            <person name="Alikhan N.F."/>
            <person name="Baker D."/>
            <person name="Gharbi K."/>
            <person name="Hall N."/>
            <person name="Watson M."/>
            <person name="Adriaenssens E.M."/>
            <person name="Foster-Nyarko E."/>
            <person name="Jarju S."/>
            <person name="Secka A."/>
            <person name="Antonio M."/>
            <person name="Oren A."/>
            <person name="Chaudhuri R.R."/>
            <person name="La Ragione R."/>
            <person name="Hildebrand F."/>
            <person name="Pallen M.J."/>
        </authorList>
    </citation>
    <scope>NUCLEOTIDE SEQUENCE</scope>
    <source>
        <strain evidence="11">7293</strain>
    </source>
</reference>
<evidence type="ECO:0000256" key="7">
    <source>
        <dbReference type="ARBA" id="ARBA00032535"/>
    </source>
</evidence>
<dbReference type="InterPro" id="IPR004097">
    <property type="entry name" value="DHHA2"/>
</dbReference>
<sequence>MKIYITGHRNPDMDSVCAAYAYSVLKNRIDSKNQYIPVMLGQANRNTRKVFSDLSLPLPQFLHDVRPRVREVQKTPIYSISSADPLCLLMDIFQKRKPTVVPVIDDGVYKGLLSADDINGFFLRENSGVMRQRYLLSEENMERVIEGEFLKHGSGRTVRAPYMIGAMEYNVYLSRLERLHERPVLIIGYRKKHIEAAIEQQLPGIVLTGVSDPSKLEIDFSPFNGFVYTSYLDTAETLRLLRLSTPVSDIMNKDENEMHVDGDALFDDAKKKLQESDARGFSVFNGDEWTGFVTRRCFLDKPRQKMILVDHNEAEQSVPGIEEAEIIEILDHHRLAPPRMKSPIYIVSEPLGSTCTIVYEQFKKWGEEIDPLTAKVLLAGLSSDTVMLKSPTTTSYDVHVAKRLVEIGKVEDYGVFCRSIFSDGLSLAAQDPESVITSDMKTYHEKNVRFAIGQVEVTTLEEVRDIRESYLEALERVRLENALDWCMLLITDVINESSVLLTTPFEKLKDLVYDKITTGVYSLTGVLSRKKQLLPEILRVLEE</sequence>
<dbReference type="InterPro" id="IPR010766">
    <property type="entry name" value="DRTGG"/>
</dbReference>
<dbReference type="Gene3D" id="3.40.1390.20">
    <property type="entry name" value="HprK N-terminal domain-like"/>
    <property type="match status" value="1"/>
</dbReference>
<dbReference type="Pfam" id="PF07085">
    <property type="entry name" value="DRTGG"/>
    <property type="match status" value="1"/>
</dbReference>
<dbReference type="GO" id="GO:0005737">
    <property type="term" value="C:cytoplasm"/>
    <property type="evidence" value="ECO:0007669"/>
    <property type="project" value="InterPro"/>
</dbReference>
<evidence type="ECO:0000256" key="8">
    <source>
        <dbReference type="ARBA" id="ARBA00047820"/>
    </source>
</evidence>
<dbReference type="InterPro" id="IPR038222">
    <property type="entry name" value="DHHA2_dom_sf"/>
</dbReference>
<dbReference type="PANTHER" id="PTHR12112">
    <property type="entry name" value="BNIP - RELATED"/>
    <property type="match status" value="1"/>
</dbReference>
<gene>
    <name evidence="11" type="ORF">IAA97_07825</name>
</gene>
<evidence type="ECO:0000259" key="10">
    <source>
        <dbReference type="PROSITE" id="PS51371"/>
    </source>
</evidence>
<organism evidence="11 12">
    <name type="scientific">Candidatus Ornithospirochaeta stercoripullorum</name>
    <dbReference type="NCBI Taxonomy" id="2840899"/>
    <lineage>
        <taxon>Bacteria</taxon>
        <taxon>Pseudomonadati</taxon>
        <taxon>Spirochaetota</taxon>
        <taxon>Spirochaetia</taxon>
        <taxon>Spirochaetales</taxon>
        <taxon>Spirochaetaceae</taxon>
        <taxon>Spirochaetaceae incertae sedis</taxon>
        <taxon>Candidatus Ornithospirochaeta</taxon>
    </lineage>
</organism>
<name>A0A9D9DZI7_9SPIO</name>
<dbReference type="SUPFAM" id="SSF64182">
    <property type="entry name" value="DHH phosphoesterases"/>
    <property type="match status" value="1"/>
</dbReference>
<dbReference type="EMBL" id="JADIMT010000092">
    <property type="protein sequence ID" value="MBO8436869.1"/>
    <property type="molecule type" value="Genomic_DNA"/>
</dbReference>
<dbReference type="SUPFAM" id="SSF75138">
    <property type="entry name" value="HprK N-terminal domain-like"/>
    <property type="match status" value="1"/>
</dbReference>
<dbReference type="PANTHER" id="PTHR12112:SF22">
    <property type="entry name" value="MANGANESE-DEPENDENT INORGANIC PYROPHOSPHATASE-RELATED"/>
    <property type="match status" value="1"/>
</dbReference>
<dbReference type="Gene3D" id="3.10.310.20">
    <property type="entry name" value="DHHA2 domain"/>
    <property type="match status" value="1"/>
</dbReference>
<dbReference type="Pfam" id="PF00571">
    <property type="entry name" value="CBS"/>
    <property type="match status" value="1"/>
</dbReference>
<keyword evidence="9" id="KW-0129">CBS domain</keyword>
<dbReference type="GO" id="GO:0004427">
    <property type="term" value="F:inorganic diphosphate phosphatase activity"/>
    <property type="evidence" value="ECO:0007669"/>
    <property type="project" value="UniProtKB-EC"/>
</dbReference>
<evidence type="ECO:0000256" key="2">
    <source>
        <dbReference type="ARBA" id="ARBA00011643"/>
    </source>
</evidence>
<evidence type="ECO:0000256" key="6">
    <source>
        <dbReference type="ARBA" id="ARBA00023211"/>
    </source>
</evidence>
<evidence type="ECO:0000313" key="12">
    <source>
        <dbReference type="Proteomes" id="UP000823615"/>
    </source>
</evidence>
<evidence type="ECO:0000256" key="9">
    <source>
        <dbReference type="PROSITE-ProRule" id="PRU00703"/>
    </source>
</evidence>
<dbReference type="Gene3D" id="3.90.1640.10">
    <property type="entry name" value="inorganic pyrophosphatase (n-terminal core)"/>
    <property type="match status" value="2"/>
</dbReference>
<evidence type="ECO:0000256" key="3">
    <source>
        <dbReference type="ARBA" id="ARBA00012146"/>
    </source>
</evidence>
<evidence type="ECO:0000313" key="11">
    <source>
        <dbReference type="EMBL" id="MBO8436869.1"/>
    </source>
</evidence>
<dbReference type="Pfam" id="PF02833">
    <property type="entry name" value="DHHA2"/>
    <property type="match status" value="1"/>
</dbReference>
<dbReference type="InterPro" id="IPR038763">
    <property type="entry name" value="DHH_sf"/>
</dbReference>
<dbReference type="InterPro" id="IPR046342">
    <property type="entry name" value="CBS_dom_sf"/>
</dbReference>
<keyword evidence="6" id="KW-0464">Manganese</keyword>
<dbReference type="PROSITE" id="PS51371">
    <property type="entry name" value="CBS"/>
    <property type="match status" value="1"/>
</dbReference>
<evidence type="ECO:0000256" key="1">
    <source>
        <dbReference type="ARBA" id="ARBA00001936"/>
    </source>
</evidence>
<comment type="subunit">
    <text evidence="2">Homohexamer.</text>
</comment>